<dbReference type="Pfam" id="PF10117">
    <property type="entry name" value="McrBC"/>
    <property type="match status" value="1"/>
</dbReference>
<dbReference type="Proteomes" id="UP000321532">
    <property type="component" value="Unassembled WGS sequence"/>
</dbReference>
<evidence type="ECO:0000313" key="1">
    <source>
        <dbReference type="EMBL" id="GEO03361.1"/>
    </source>
</evidence>
<evidence type="ECO:0000313" key="2">
    <source>
        <dbReference type="Proteomes" id="UP000321532"/>
    </source>
</evidence>
<dbReference type="PANTHER" id="PTHR38733">
    <property type="entry name" value="PROTEIN MCRC"/>
    <property type="match status" value="1"/>
</dbReference>
<reference evidence="1 2" key="1">
    <citation type="submission" date="2019-07" db="EMBL/GenBank/DDBJ databases">
        <title>Whole genome shotgun sequence of Adhaeribacter aerolatus NBRC 106133.</title>
        <authorList>
            <person name="Hosoyama A."/>
            <person name="Uohara A."/>
            <person name="Ohji S."/>
            <person name="Ichikawa N."/>
        </authorList>
    </citation>
    <scope>NUCLEOTIDE SEQUENCE [LARGE SCALE GENOMIC DNA]</scope>
    <source>
        <strain evidence="1 2">NBRC 106133</strain>
    </source>
</reference>
<protein>
    <submittedName>
        <fullName evidence="1">IQ calmodulin-binding-domain protein</fullName>
    </submittedName>
</protein>
<dbReference type="InterPro" id="IPR019292">
    <property type="entry name" value="McrC"/>
</dbReference>
<proteinExistence type="predicted"/>
<sequence>MPPYKKLNISVFEHESLRAGERGFTVSHLETLQRYFGEKGTPSFTLIHNGIKFTEYVGVLKVGDISIEVLPKIDRSETDTEKWQNILINMLRQAGLMKVRTSSSTSLKIKSNSILDIYFELFVTECEQLLHQGLVKKYRKKEGNLFSLKGALQFNKHISQNLTHQERFYTRHTTYDREHPLNQILFKTILLLQTINNSPALTSRINGLLLNFSNIPDIKVSEALFQRLSFDRKTEPYRNAIKIARLLLLNYHPDVTSGQNHVLALMFDMNHLWETWVLKVLHKELYYKGYSVEGQIKERFWESHEQHKKYIKPDIIITNPKGKKCIIDTKWKTPSLGKPSDEDLRQIFAYLLHFKADNGILLYPGEREIRIRGSYIINGGSCEMVYVPVIKDDNLVYSGLIDSILFT</sequence>
<keyword evidence="2" id="KW-1185">Reference proteome</keyword>
<dbReference type="AlphaFoldDB" id="A0A512AUH6"/>
<comment type="caution">
    <text evidence="1">The sequence shown here is derived from an EMBL/GenBank/DDBJ whole genome shotgun (WGS) entry which is preliminary data.</text>
</comment>
<dbReference type="Gene3D" id="3.90.320.10">
    <property type="match status" value="1"/>
</dbReference>
<accession>A0A512AUH6</accession>
<organism evidence="1 2">
    <name type="scientific">Adhaeribacter aerolatus</name>
    <dbReference type="NCBI Taxonomy" id="670289"/>
    <lineage>
        <taxon>Bacteria</taxon>
        <taxon>Pseudomonadati</taxon>
        <taxon>Bacteroidota</taxon>
        <taxon>Cytophagia</taxon>
        <taxon>Cytophagales</taxon>
        <taxon>Hymenobacteraceae</taxon>
        <taxon>Adhaeribacter</taxon>
    </lineage>
</organism>
<gene>
    <name evidence="1" type="ORF">AAE02nite_10250</name>
</gene>
<dbReference type="EMBL" id="BJYS01000005">
    <property type="protein sequence ID" value="GEO03361.1"/>
    <property type="molecule type" value="Genomic_DNA"/>
</dbReference>
<dbReference type="OrthoDB" id="307209at2"/>
<dbReference type="InterPro" id="IPR011604">
    <property type="entry name" value="PDDEXK-like_dom_sf"/>
</dbReference>
<dbReference type="PANTHER" id="PTHR38733:SF1">
    <property type="entry name" value="TYPE IV METHYL-DIRECTED RESTRICTION ENZYME ECOKMCRBC"/>
    <property type="match status" value="1"/>
</dbReference>
<name>A0A512AUH6_9BACT</name>
<dbReference type="RefSeq" id="WP_146895599.1">
    <property type="nucleotide sequence ID" value="NZ_BJYS01000005.1"/>
</dbReference>